<keyword evidence="4 7" id="KW-0812">Transmembrane</keyword>
<gene>
    <name evidence="9" type="ORF">C9940_06030</name>
</gene>
<sequence>GVVIGRALQGCGAIAAAILALAADVSRESQRPKVMATIGMFIGLSFALALVLGPLLAASIGLSGIFWFTAVSALLGILVLQLAVPRVQVHAAKGEVLPATNQLQALLKHPQLLRLNSGVFVLHALLTAFFIVIPEQLVAAGLAVEDHAWLYLPTLLLSFALMLPMLIRAERKRQQPLFFRVAILLLALAVVANAFFAAHWLLVAGVIVLFFTGFNFLEATLPSSLTRFAPAGNKGSASGLYATFQFLGAFVGGAFGGW</sequence>
<feature type="non-terminal residue" evidence="9">
    <location>
        <position position="258"/>
    </location>
</feature>
<evidence type="ECO:0000313" key="9">
    <source>
        <dbReference type="EMBL" id="PTB84626.1"/>
    </source>
</evidence>
<dbReference type="PANTHER" id="PTHR23517:SF2">
    <property type="entry name" value="MULTIDRUG RESISTANCE PROTEIN MDTH"/>
    <property type="match status" value="1"/>
</dbReference>
<evidence type="ECO:0000256" key="5">
    <source>
        <dbReference type="ARBA" id="ARBA00022989"/>
    </source>
</evidence>
<feature type="non-terminal residue" evidence="9">
    <location>
        <position position="1"/>
    </location>
</feature>
<dbReference type="SUPFAM" id="SSF103473">
    <property type="entry name" value="MFS general substrate transporter"/>
    <property type="match status" value="1"/>
</dbReference>
<evidence type="ECO:0000256" key="6">
    <source>
        <dbReference type="ARBA" id="ARBA00023136"/>
    </source>
</evidence>
<feature type="transmembrane region" description="Helical" evidence="7">
    <location>
        <begin position="148"/>
        <end position="165"/>
    </location>
</feature>
<dbReference type="InterPro" id="IPR011701">
    <property type="entry name" value="MFS"/>
</dbReference>
<evidence type="ECO:0000256" key="2">
    <source>
        <dbReference type="ARBA" id="ARBA00022448"/>
    </source>
</evidence>
<feature type="transmembrane region" description="Helical" evidence="7">
    <location>
        <begin position="64"/>
        <end position="84"/>
    </location>
</feature>
<feature type="transmembrane region" description="Helical" evidence="7">
    <location>
        <begin position="200"/>
        <end position="217"/>
    </location>
</feature>
<evidence type="ECO:0000256" key="7">
    <source>
        <dbReference type="SAM" id="Phobius"/>
    </source>
</evidence>
<dbReference type="InterPro" id="IPR050171">
    <property type="entry name" value="MFS_Transporters"/>
</dbReference>
<dbReference type="PANTHER" id="PTHR23517">
    <property type="entry name" value="RESISTANCE PROTEIN MDTM, PUTATIVE-RELATED-RELATED"/>
    <property type="match status" value="1"/>
</dbReference>
<keyword evidence="6 7" id="KW-0472">Membrane</keyword>
<feature type="transmembrane region" description="Helical" evidence="7">
    <location>
        <begin position="238"/>
        <end position="257"/>
    </location>
</feature>
<protein>
    <submittedName>
        <fullName evidence="9">MFS transporter</fullName>
    </submittedName>
</protein>
<evidence type="ECO:0000259" key="8">
    <source>
        <dbReference type="PROSITE" id="PS50850"/>
    </source>
</evidence>
<dbReference type="Pfam" id="PF07690">
    <property type="entry name" value="MFS_1"/>
    <property type="match status" value="1"/>
</dbReference>
<dbReference type="GO" id="GO:0005886">
    <property type="term" value="C:plasma membrane"/>
    <property type="evidence" value="ECO:0007669"/>
    <property type="project" value="UniProtKB-SubCell"/>
</dbReference>
<evidence type="ECO:0000256" key="3">
    <source>
        <dbReference type="ARBA" id="ARBA00022475"/>
    </source>
</evidence>
<dbReference type="EMBL" id="PYVN01000189">
    <property type="protein sequence ID" value="PTB84626.1"/>
    <property type="molecule type" value="Genomic_DNA"/>
</dbReference>
<proteinExistence type="predicted"/>
<organism evidence="9">
    <name type="scientific">Pseudidiomarina aestuarii</name>
    <dbReference type="NCBI Taxonomy" id="624146"/>
    <lineage>
        <taxon>Bacteria</taxon>
        <taxon>Pseudomonadati</taxon>
        <taxon>Pseudomonadota</taxon>
        <taxon>Gammaproteobacteria</taxon>
        <taxon>Alteromonadales</taxon>
        <taxon>Idiomarinaceae</taxon>
        <taxon>Pseudidiomarina</taxon>
    </lineage>
</organism>
<keyword evidence="3" id="KW-1003">Cell membrane</keyword>
<feature type="transmembrane region" description="Helical" evidence="7">
    <location>
        <begin position="177"/>
        <end position="194"/>
    </location>
</feature>
<dbReference type="Gene3D" id="1.20.1250.20">
    <property type="entry name" value="MFS general substrate transporter like domains"/>
    <property type="match status" value="1"/>
</dbReference>
<name>A0A2T4CST8_9GAMM</name>
<comment type="caution">
    <text evidence="9">The sequence shown here is derived from an EMBL/GenBank/DDBJ whole genome shotgun (WGS) entry which is preliminary data.</text>
</comment>
<feature type="transmembrane region" description="Helical" evidence="7">
    <location>
        <begin position="6"/>
        <end position="23"/>
    </location>
</feature>
<keyword evidence="5 7" id="KW-1133">Transmembrane helix</keyword>
<comment type="subcellular location">
    <subcellularLocation>
        <location evidence="1">Cell membrane</location>
        <topology evidence="1">Multi-pass membrane protein</topology>
    </subcellularLocation>
</comment>
<reference evidence="9" key="1">
    <citation type="submission" date="2018-03" db="EMBL/GenBank/DDBJ databases">
        <title>Cross-interface Injection: A General Nanoliter Liquid Handling Method Applied to Single Cells Genome Amplification Automated Nanoliter Liquid Handling Applied to Single Cell Multiple Displacement Amplification.</title>
        <authorList>
            <person name="Yun J."/>
            <person name="Xu P."/>
            <person name="Xu J."/>
            <person name="Dai X."/>
            <person name="Wang Y."/>
            <person name="Zheng X."/>
            <person name="Cao C."/>
            <person name="Yi Q."/>
            <person name="Zhu Y."/>
            <person name="Wang L."/>
            <person name="Dong Z."/>
            <person name="Huang Y."/>
            <person name="Huang L."/>
            <person name="Du W."/>
        </authorList>
    </citation>
    <scope>NUCLEOTIDE SEQUENCE [LARGE SCALE GENOMIC DNA]</scope>
    <source>
        <strain evidence="9">Z-D3-2</strain>
    </source>
</reference>
<feature type="transmembrane region" description="Helical" evidence="7">
    <location>
        <begin position="35"/>
        <end position="58"/>
    </location>
</feature>
<dbReference type="GO" id="GO:0022857">
    <property type="term" value="F:transmembrane transporter activity"/>
    <property type="evidence" value="ECO:0007669"/>
    <property type="project" value="InterPro"/>
</dbReference>
<dbReference type="InterPro" id="IPR036259">
    <property type="entry name" value="MFS_trans_sf"/>
</dbReference>
<evidence type="ECO:0000256" key="4">
    <source>
        <dbReference type="ARBA" id="ARBA00022692"/>
    </source>
</evidence>
<accession>A0A2T4CST8</accession>
<feature type="transmembrane region" description="Helical" evidence="7">
    <location>
        <begin position="112"/>
        <end position="133"/>
    </location>
</feature>
<dbReference type="InterPro" id="IPR020846">
    <property type="entry name" value="MFS_dom"/>
</dbReference>
<evidence type="ECO:0000256" key="1">
    <source>
        <dbReference type="ARBA" id="ARBA00004651"/>
    </source>
</evidence>
<keyword evidence="2" id="KW-0813">Transport</keyword>
<feature type="domain" description="Major facilitator superfamily (MFS) profile" evidence="8">
    <location>
        <begin position="1"/>
        <end position="258"/>
    </location>
</feature>
<dbReference type="PROSITE" id="PS50850">
    <property type="entry name" value="MFS"/>
    <property type="match status" value="1"/>
</dbReference>
<dbReference type="AlphaFoldDB" id="A0A2T4CST8"/>